<dbReference type="PANTHER" id="PTHR35610">
    <property type="entry name" value="3-ISOPROPYLMALATE DEHYDRATASE-RELATED"/>
    <property type="match status" value="1"/>
</dbReference>
<evidence type="ECO:0000256" key="1">
    <source>
        <dbReference type="SAM" id="MobiDB-lite"/>
    </source>
</evidence>
<name>A0A5M6D925_9BACT</name>
<dbReference type="Gene3D" id="3.40.50.10900">
    <property type="entry name" value="PAC-like subunit"/>
    <property type="match status" value="1"/>
</dbReference>
<reference evidence="2 3" key="1">
    <citation type="submission" date="2019-08" db="EMBL/GenBank/DDBJ databases">
        <authorList>
            <person name="Dhanesh K."/>
            <person name="Kumar G."/>
            <person name="Sasikala C."/>
            <person name="Venkata Ramana C."/>
        </authorList>
    </citation>
    <scope>NUCLEOTIDE SEQUENCE [LARGE SCALE GENOMIC DNA]</scope>
    <source>
        <strain evidence="2 3">JC645</strain>
    </source>
</reference>
<keyword evidence="3" id="KW-1185">Reference proteome</keyword>
<evidence type="ECO:0000313" key="3">
    <source>
        <dbReference type="Proteomes" id="UP000324479"/>
    </source>
</evidence>
<sequence>MQFAMVSVGPPIWPGLAMPMRGVISMNESRKPEKPWMIAVWPGMGHVASGAGYYLMAKLGMLQIAEFSGEGLFDVEAALVKDGLILKPNRPRNRVFAWKAPEGSRDVLVFIGEAQPSSGKYAFCERLIEFAAEHDVERVFTFAAMATEMQPGQDARVFAAATEQSLLDEIEDQDVHLLTEGHVSGLNGILLAAAAEKGMPAICLLGEMPHLFAQMPYPKSSLAVLRVFAKVAQIDLDFAELAGHAETTEHQLVELLEKVRRRLQHGDSEQPSDEESMLPGEQWRGESALSEDDEQRIESLFLAAENDRSRAYELKNELDRLGVFNDYEDRFLDLFKHRDSD</sequence>
<dbReference type="InterPro" id="IPR038389">
    <property type="entry name" value="PSMG2_sf"/>
</dbReference>
<proteinExistence type="predicted"/>
<evidence type="ECO:0000313" key="2">
    <source>
        <dbReference type="EMBL" id="KAA5543126.1"/>
    </source>
</evidence>
<feature type="region of interest" description="Disordered" evidence="1">
    <location>
        <begin position="264"/>
        <end position="293"/>
    </location>
</feature>
<dbReference type="SUPFAM" id="SSF159659">
    <property type="entry name" value="Cgl1923-like"/>
    <property type="match status" value="1"/>
</dbReference>
<dbReference type="EMBL" id="VWOX01000006">
    <property type="protein sequence ID" value="KAA5543126.1"/>
    <property type="molecule type" value="Genomic_DNA"/>
</dbReference>
<evidence type="ECO:0008006" key="4">
    <source>
        <dbReference type="Google" id="ProtNLM"/>
    </source>
</evidence>
<dbReference type="PANTHER" id="PTHR35610:SF7">
    <property type="entry name" value="3-ISOPROPYLMALATE DEHYDRATASE"/>
    <property type="match status" value="1"/>
</dbReference>
<gene>
    <name evidence="2" type="ORF">FYK55_12640</name>
</gene>
<dbReference type="AlphaFoldDB" id="A0A5M6D925"/>
<accession>A0A5M6D925</accession>
<dbReference type="Pfam" id="PF09754">
    <property type="entry name" value="PAC2"/>
    <property type="match status" value="1"/>
</dbReference>
<organism evidence="2 3">
    <name type="scientific">Roseiconus nitratireducens</name>
    <dbReference type="NCBI Taxonomy" id="2605748"/>
    <lineage>
        <taxon>Bacteria</taxon>
        <taxon>Pseudomonadati</taxon>
        <taxon>Planctomycetota</taxon>
        <taxon>Planctomycetia</taxon>
        <taxon>Pirellulales</taxon>
        <taxon>Pirellulaceae</taxon>
        <taxon>Roseiconus</taxon>
    </lineage>
</organism>
<protein>
    <recommendedName>
        <fullName evidence="4">PAC2 family protein</fullName>
    </recommendedName>
</protein>
<dbReference type="Proteomes" id="UP000324479">
    <property type="component" value="Unassembled WGS sequence"/>
</dbReference>
<comment type="caution">
    <text evidence="2">The sequence shown here is derived from an EMBL/GenBank/DDBJ whole genome shotgun (WGS) entry which is preliminary data.</text>
</comment>
<dbReference type="InterPro" id="IPR019151">
    <property type="entry name" value="Proteasome_assmbl_chaperone_2"/>
</dbReference>